<sequence>MLARGRYRRDRTQHELPKPIPYKRKSAKGNQASAVENGHPLADQHTNERLRAYELASKARFDNIEAVLTSLSAGYGRQDFARWANKTLQAQLGFELPLDVLEQASIGGLNLRTLYSQCVFEQFLAFSKEFFEQDPLNGQQTEQVAKQLQSMGYHAIGVAPCADGRLAHIVSYVLRLPYDLVRRKAHAGALFDVSESVRNWVFIEHMRFREAKPNAANEPTRYLKIASYHFSKADPHHQGCAAHGSDDAKAAQAALDKLTDFRQAIENRFGCGSTIDVVLLGVNTDDDSLRVHVPDERGQVSLERYVDTHTLYHQTMNLDAEAAQRQIANTLVVGNRRARLADDAANLRKVLAWLIERNIAQIDYVHRFEAGCYPDLGHAERFIGIGNGFEEVQLRNLTYYSFLETLEEGLADVQVGIKIFKKLNLCQGRSIPIIIRADYDGRVAESKSRAAKKAQRIEKAVHEQFADLSKVGMLHTLCTLRDYTSHCAAHRLDSETN</sequence>
<keyword evidence="3" id="KW-0479">Metal-binding</keyword>
<proteinExistence type="inferred from homology"/>
<dbReference type="InterPro" id="IPR043066">
    <property type="entry name" value="CsoSCA_C_sf"/>
</dbReference>
<keyword evidence="4" id="KW-0862">Zinc</keyword>
<evidence type="ECO:0000256" key="3">
    <source>
        <dbReference type="ARBA" id="ARBA00022723"/>
    </source>
</evidence>
<feature type="domain" description="Carboxysome Shell Carbonic Anhydrase catalytic" evidence="16">
    <location>
        <begin position="146"/>
        <end position="378"/>
    </location>
</feature>
<feature type="domain" description="Carboxysome Shell Carbonic Anhydrase C-terminal" evidence="15">
    <location>
        <begin position="379"/>
        <end position="492"/>
    </location>
</feature>
<evidence type="ECO:0000256" key="1">
    <source>
        <dbReference type="ARBA" id="ARBA00001947"/>
    </source>
</evidence>
<comment type="catalytic activity">
    <reaction evidence="12">
        <text>hydrogencarbonate + H(+) = CO2 + H2O</text>
        <dbReference type="Rhea" id="RHEA:10748"/>
        <dbReference type="ChEBI" id="CHEBI:15377"/>
        <dbReference type="ChEBI" id="CHEBI:15378"/>
        <dbReference type="ChEBI" id="CHEBI:16526"/>
        <dbReference type="ChEBI" id="CHEBI:17544"/>
        <dbReference type="EC" id="4.2.1.1"/>
    </reaction>
</comment>
<dbReference type="EMBL" id="JAGETV010000051">
    <property type="protein sequence ID" value="MBO1928483.1"/>
    <property type="molecule type" value="Genomic_DNA"/>
</dbReference>
<dbReference type="InterPro" id="IPR048619">
    <property type="entry name" value="CsoSCA_N"/>
</dbReference>
<evidence type="ECO:0000313" key="18">
    <source>
        <dbReference type="EMBL" id="MBO1928483.1"/>
    </source>
</evidence>
<dbReference type="InterPro" id="IPR048539">
    <property type="entry name" value="CsoSCA_cat"/>
</dbReference>
<evidence type="ECO:0000259" key="16">
    <source>
        <dbReference type="Pfam" id="PF20686"/>
    </source>
</evidence>
<feature type="region of interest" description="Disordered" evidence="14">
    <location>
        <begin position="1"/>
        <end position="43"/>
    </location>
</feature>
<dbReference type="InterPro" id="IPR014074">
    <property type="entry name" value="Carboxysome_shell_carb_anhy"/>
</dbReference>
<evidence type="ECO:0000256" key="7">
    <source>
        <dbReference type="ARBA" id="ARBA00023587"/>
    </source>
</evidence>
<evidence type="ECO:0000256" key="8">
    <source>
        <dbReference type="ARBA" id="ARBA00023669"/>
    </source>
</evidence>
<dbReference type="Pfam" id="PF20686">
    <property type="entry name" value="CsoSCA_cat"/>
    <property type="match status" value="1"/>
</dbReference>
<dbReference type="InterPro" id="IPR048620">
    <property type="entry name" value="CsoSCA_C"/>
</dbReference>
<evidence type="ECO:0000256" key="10">
    <source>
        <dbReference type="ARBA" id="ARBA00024121"/>
    </source>
</evidence>
<dbReference type="InterPro" id="IPR043065">
    <property type="entry name" value="CsoSCA_N_sf"/>
</dbReference>
<dbReference type="NCBIfam" id="TIGR02701">
    <property type="entry name" value="shell_carb_anhy"/>
    <property type="match status" value="1"/>
</dbReference>
<evidence type="ECO:0000256" key="13">
    <source>
        <dbReference type="NCBIfam" id="TIGR02701"/>
    </source>
</evidence>
<dbReference type="RefSeq" id="WP_208151091.1">
    <property type="nucleotide sequence ID" value="NZ_JAGETV010000051.1"/>
</dbReference>
<evidence type="ECO:0000259" key="15">
    <source>
        <dbReference type="Pfam" id="PF08936"/>
    </source>
</evidence>
<evidence type="ECO:0000259" key="17">
    <source>
        <dbReference type="Pfam" id="PF20687"/>
    </source>
</evidence>
<evidence type="ECO:0000256" key="9">
    <source>
        <dbReference type="ARBA" id="ARBA00024021"/>
    </source>
</evidence>
<evidence type="ECO:0000256" key="6">
    <source>
        <dbReference type="ARBA" id="ARBA00023300"/>
    </source>
</evidence>
<comment type="subcellular location">
    <subcellularLocation>
        <location evidence="7">Carboxysome</location>
    </subcellularLocation>
</comment>
<keyword evidence="19" id="KW-1185">Reference proteome</keyword>
<evidence type="ECO:0000256" key="4">
    <source>
        <dbReference type="ARBA" id="ARBA00022833"/>
    </source>
</evidence>
<dbReference type="Pfam" id="PF08936">
    <property type="entry name" value="CsoSCA_C"/>
    <property type="match status" value="1"/>
</dbReference>
<evidence type="ECO:0000256" key="11">
    <source>
        <dbReference type="ARBA" id="ARBA00024446"/>
    </source>
</evidence>
<protein>
    <recommendedName>
        <fullName evidence="10 13">Carboxysome shell carbonic anhydrase</fullName>
        <ecNumber evidence="2 13">4.2.1.1</ecNumber>
    </recommendedName>
</protein>
<evidence type="ECO:0000256" key="2">
    <source>
        <dbReference type="ARBA" id="ARBA00012925"/>
    </source>
</evidence>
<dbReference type="Gene3D" id="1.20.120.1310">
    <property type="entry name" value="Carboxysome Shell Carbonic Anhydrase, N-terminal helical domain"/>
    <property type="match status" value="1"/>
</dbReference>
<comment type="cofactor">
    <cofactor evidence="1">
        <name>Zn(2+)</name>
        <dbReference type="ChEBI" id="CHEBI:29105"/>
    </cofactor>
</comment>
<keyword evidence="11" id="KW-1283">Bacterial microcompartment</keyword>
<dbReference type="EC" id="4.2.1.1" evidence="2 13"/>
<evidence type="ECO:0000256" key="5">
    <source>
        <dbReference type="ARBA" id="ARBA00023239"/>
    </source>
</evidence>
<keyword evidence="5" id="KW-0456">Lyase</keyword>
<feature type="domain" description="Carboxysome Shell Carbonic Anhydrase N-terminal" evidence="17">
    <location>
        <begin position="39"/>
        <end position="131"/>
    </location>
</feature>
<dbReference type="Pfam" id="PF20687">
    <property type="entry name" value="CsoSCA_N"/>
    <property type="match status" value="1"/>
</dbReference>
<organism evidence="18 19">
    <name type="scientific">Thiomicrorhabdus marina</name>
    <dbReference type="NCBI Taxonomy" id="2818442"/>
    <lineage>
        <taxon>Bacteria</taxon>
        <taxon>Pseudomonadati</taxon>
        <taxon>Pseudomonadota</taxon>
        <taxon>Gammaproteobacteria</taxon>
        <taxon>Thiotrichales</taxon>
        <taxon>Piscirickettsiaceae</taxon>
        <taxon>Thiomicrorhabdus</taxon>
    </lineage>
</organism>
<gene>
    <name evidence="18" type="ORF">J3998_12985</name>
</gene>
<keyword evidence="8" id="KW-1282">Carboxysome</keyword>
<dbReference type="Proteomes" id="UP000664835">
    <property type="component" value="Unassembled WGS sequence"/>
</dbReference>
<comment type="caution">
    <text evidence="18">The sequence shown here is derived from an EMBL/GenBank/DDBJ whole genome shotgun (WGS) entry which is preliminary data.</text>
</comment>
<evidence type="ECO:0000256" key="12">
    <source>
        <dbReference type="ARBA" id="ARBA00048348"/>
    </source>
</evidence>
<comment type="similarity">
    <text evidence="9">Belongs to the beta-class carbonic anhydrase family. CsoSCA subfamily.</text>
</comment>
<dbReference type="Gene3D" id="3.30.1330.140">
    <property type="entry name" value="Carboxysome Shell Carbonic Anhydrase, C-terminal domain"/>
    <property type="match status" value="1"/>
</dbReference>
<evidence type="ECO:0000313" key="19">
    <source>
        <dbReference type="Proteomes" id="UP000664835"/>
    </source>
</evidence>
<name>A0ABS3Q815_9GAMM</name>
<accession>A0ABS3Q815</accession>
<keyword evidence="6" id="KW-0120">Carbon dioxide fixation</keyword>
<evidence type="ECO:0000256" key="14">
    <source>
        <dbReference type="SAM" id="MobiDB-lite"/>
    </source>
</evidence>
<reference evidence="18 19" key="1">
    <citation type="submission" date="2021-03" db="EMBL/GenBank/DDBJ databases">
        <title>Thiomicrorhabdus sp.nov.,novel sulfur-oxidizing bacteria isolated from coastal sediment.</title>
        <authorList>
            <person name="Liu X."/>
        </authorList>
    </citation>
    <scope>NUCLEOTIDE SEQUENCE [LARGE SCALE GENOMIC DNA]</scope>
    <source>
        <strain evidence="18 19">6S2-11</strain>
    </source>
</reference>